<dbReference type="RefSeq" id="WP_038557454.1">
    <property type="nucleotide sequence ID" value="NZ_FOHT01000002.1"/>
</dbReference>
<dbReference type="GO" id="GO:0017111">
    <property type="term" value="F:ribonucleoside triphosphate phosphatase activity"/>
    <property type="evidence" value="ECO:0007669"/>
    <property type="project" value="InterPro"/>
</dbReference>
<keyword evidence="5 10" id="KW-0378">Hydrolase</keyword>
<comment type="caution">
    <text evidence="10">Lacks conserved residue(s) required for the propagation of feature annotation.</text>
</comment>
<dbReference type="GO" id="GO:0009117">
    <property type="term" value="P:nucleotide metabolic process"/>
    <property type="evidence" value="ECO:0007669"/>
    <property type="project" value="UniProtKB-KW"/>
</dbReference>
<dbReference type="GO" id="GO:0036220">
    <property type="term" value="F:ITP diphosphatase activity"/>
    <property type="evidence" value="ECO:0007669"/>
    <property type="project" value="UniProtKB-UniRule"/>
</dbReference>
<keyword evidence="3 10" id="KW-0479">Metal-binding</keyword>
<evidence type="ECO:0000256" key="4">
    <source>
        <dbReference type="ARBA" id="ARBA00022741"/>
    </source>
</evidence>
<evidence type="ECO:0000313" key="13">
    <source>
        <dbReference type="Proteomes" id="UP000181981"/>
    </source>
</evidence>
<keyword evidence="4 10" id="KW-0547">Nucleotide-binding</keyword>
<feature type="binding site" evidence="10">
    <location>
        <begin position="148"/>
        <end position="151"/>
    </location>
    <ligand>
        <name>substrate</name>
    </ligand>
</feature>
<dbReference type="GO" id="GO:0005829">
    <property type="term" value="C:cytosol"/>
    <property type="evidence" value="ECO:0007669"/>
    <property type="project" value="TreeGrafter"/>
</dbReference>
<feature type="binding site" evidence="10">
    <location>
        <position position="68"/>
    </location>
    <ligand>
        <name>Mg(2+)</name>
        <dbReference type="ChEBI" id="CHEBI:18420"/>
    </ligand>
</feature>
<dbReference type="OrthoDB" id="9807456at2"/>
<evidence type="ECO:0000256" key="1">
    <source>
        <dbReference type="ARBA" id="ARBA00008023"/>
    </source>
</evidence>
<evidence type="ECO:0000256" key="2">
    <source>
        <dbReference type="ARBA" id="ARBA00011738"/>
    </source>
</evidence>
<organism evidence="12 13">
    <name type="scientific">Draconibacterium orientale</name>
    <dbReference type="NCBI Taxonomy" id="1168034"/>
    <lineage>
        <taxon>Bacteria</taxon>
        <taxon>Pseudomonadati</taxon>
        <taxon>Bacteroidota</taxon>
        <taxon>Bacteroidia</taxon>
        <taxon>Marinilabiliales</taxon>
        <taxon>Prolixibacteraceae</taxon>
        <taxon>Draconibacterium</taxon>
    </lineage>
</organism>
<dbReference type="GO" id="GO:0036222">
    <property type="term" value="F:XTP diphosphatase activity"/>
    <property type="evidence" value="ECO:0007669"/>
    <property type="project" value="UniProtKB-UniRule"/>
</dbReference>
<comment type="catalytic activity">
    <reaction evidence="10">
        <text>ITP + H2O = IMP + diphosphate + H(+)</text>
        <dbReference type="Rhea" id="RHEA:29399"/>
        <dbReference type="ChEBI" id="CHEBI:15377"/>
        <dbReference type="ChEBI" id="CHEBI:15378"/>
        <dbReference type="ChEBI" id="CHEBI:33019"/>
        <dbReference type="ChEBI" id="CHEBI:58053"/>
        <dbReference type="ChEBI" id="CHEBI:61402"/>
        <dbReference type="EC" id="3.6.1.66"/>
    </reaction>
</comment>
<dbReference type="NCBIfam" id="TIGR00042">
    <property type="entry name" value="RdgB/HAM1 family non-canonical purine NTP pyrophosphatase"/>
    <property type="match status" value="1"/>
</dbReference>
<sequence length="192" mass="21739">MKLVFATNNKHKLEELQAILGDHYTLLSLKDIDCFDEIPEEQPTLEGNASQKAYYIYDKFGMNCFADDTGLEIEALNGEPGVFSARYAGEDKNSEANMNKVLDKLAKINEREARFRTVISLVIDGEEKQFEGIVNGEILKEKRGDSGFGYDPIFKPKGFDQSFAEMGLEDKNKISHRGRAVQKLVDYLKKLD</sequence>
<feature type="binding site" evidence="10">
    <location>
        <position position="171"/>
    </location>
    <ligand>
        <name>substrate</name>
    </ligand>
</feature>
<dbReference type="SUPFAM" id="SSF52972">
    <property type="entry name" value="ITPase-like"/>
    <property type="match status" value="1"/>
</dbReference>
<accession>A0A1H9ZPA5</accession>
<evidence type="ECO:0000256" key="3">
    <source>
        <dbReference type="ARBA" id="ARBA00022723"/>
    </source>
</evidence>
<dbReference type="GO" id="GO:0000166">
    <property type="term" value="F:nucleotide binding"/>
    <property type="evidence" value="ECO:0007669"/>
    <property type="project" value="UniProtKB-KW"/>
</dbReference>
<dbReference type="EC" id="3.6.1.66" evidence="10"/>
<dbReference type="PANTHER" id="PTHR11067">
    <property type="entry name" value="INOSINE TRIPHOSPHATE PYROPHOSPHATASE/HAM1 PROTEIN"/>
    <property type="match status" value="1"/>
</dbReference>
<comment type="catalytic activity">
    <reaction evidence="9 10">
        <text>XTP + H2O = XMP + diphosphate + H(+)</text>
        <dbReference type="Rhea" id="RHEA:28610"/>
        <dbReference type="ChEBI" id="CHEBI:15377"/>
        <dbReference type="ChEBI" id="CHEBI:15378"/>
        <dbReference type="ChEBI" id="CHEBI:33019"/>
        <dbReference type="ChEBI" id="CHEBI:57464"/>
        <dbReference type="ChEBI" id="CHEBI:61314"/>
        <dbReference type="EC" id="3.6.1.66"/>
    </reaction>
</comment>
<dbReference type="CDD" id="cd00515">
    <property type="entry name" value="HAM1"/>
    <property type="match status" value="1"/>
</dbReference>
<dbReference type="GO" id="GO:0035870">
    <property type="term" value="F:dITP diphosphatase activity"/>
    <property type="evidence" value="ECO:0007669"/>
    <property type="project" value="UniProtKB-UniRule"/>
</dbReference>
<keyword evidence="7 10" id="KW-0546">Nucleotide metabolism</keyword>
<dbReference type="GO" id="GO:0009146">
    <property type="term" value="P:purine nucleoside triphosphate catabolic process"/>
    <property type="evidence" value="ECO:0007669"/>
    <property type="project" value="UniProtKB-UniRule"/>
</dbReference>
<dbReference type="InterPro" id="IPR002637">
    <property type="entry name" value="RdgB/HAM1"/>
</dbReference>
<dbReference type="InterPro" id="IPR020922">
    <property type="entry name" value="dITP/XTP_pyrophosphatase"/>
</dbReference>
<dbReference type="NCBIfam" id="NF011398">
    <property type="entry name" value="PRK14823.1"/>
    <property type="match status" value="1"/>
</dbReference>
<dbReference type="EMBL" id="FOHT01000002">
    <property type="protein sequence ID" value="SES83178.1"/>
    <property type="molecule type" value="Genomic_DNA"/>
</dbReference>
<feature type="active site" description="Proton acceptor" evidence="10">
    <location>
        <position position="68"/>
    </location>
</feature>
<evidence type="ECO:0000256" key="11">
    <source>
        <dbReference type="RuleBase" id="RU003781"/>
    </source>
</evidence>
<name>A0A1H9ZPA5_9BACT</name>
<evidence type="ECO:0000313" key="12">
    <source>
        <dbReference type="EMBL" id="SES83178.1"/>
    </source>
</evidence>
<comment type="subunit">
    <text evidence="2 10">Homodimer.</text>
</comment>
<dbReference type="FunFam" id="3.90.950.10:FF:000001">
    <property type="entry name" value="dITP/XTP pyrophosphatase"/>
    <property type="match status" value="1"/>
</dbReference>
<evidence type="ECO:0000256" key="5">
    <source>
        <dbReference type="ARBA" id="ARBA00022801"/>
    </source>
</evidence>
<evidence type="ECO:0000256" key="10">
    <source>
        <dbReference type="HAMAP-Rule" id="MF_01405"/>
    </source>
</evidence>
<dbReference type="Proteomes" id="UP000181981">
    <property type="component" value="Unassembled WGS sequence"/>
</dbReference>
<feature type="binding site" evidence="10">
    <location>
        <position position="69"/>
    </location>
    <ligand>
        <name>substrate</name>
    </ligand>
</feature>
<comment type="catalytic activity">
    <reaction evidence="8 10">
        <text>dITP + H2O = dIMP + diphosphate + H(+)</text>
        <dbReference type="Rhea" id="RHEA:28342"/>
        <dbReference type="ChEBI" id="CHEBI:15377"/>
        <dbReference type="ChEBI" id="CHEBI:15378"/>
        <dbReference type="ChEBI" id="CHEBI:33019"/>
        <dbReference type="ChEBI" id="CHEBI:61194"/>
        <dbReference type="ChEBI" id="CHEBI:61382"/>
        <dbReference type="EC" id="3.6.1.66"/>
    </reaction>
</comment>
<dbReference type="Pfam" id="PF01725">
    <property type="entry name" value="Ham1p_like"/>
    <property type="match status" value="1"/>
</dbReference>
<protein>
    <recommendedName>
        <fullName evidence="10">dITP/XTP pyrophosphatase</fullName>
        <ecNumber evidence="10">3.6.1.66</ecNumber>
    </recommendedName>
    <alternativeName>
        <fullName evidence="10">Non-canonical purine NTP pyrophosphatase</fullName>
    </alternativeName>
    <alternativeName>
        <fullName evidence="10">Non-standard purine NTP pyrophosphatase</fullName>
    </alternativeName>
    <alternativeName>
        <fullName evidence="10">Nucleoside-triphosphate diphosphatase</fullName>
    </alternativeName>
    <alternativeName>
        <fullName evidence="10">Nucleoside-triphosphate pyrophosphatase</fullName>
        <shortName evidence="10">NTPase</shortName>
    </alternativeName>
</protein>
<evidence type="ECO:0000256" key="9">
    <source>
        <dbReference type="ARBA" id="ARBA00052017"/>
    </source>
</evidence>
<keyword evidence="6 10" id="KW-0460">Magnesium</keyword>
<evidence type="ECO:0000256" key="7">
    <source>
        <dbReference type="ARBA" id="ARBA00023080"/>
    </source>
</evidence>
<evidence type="ECO:0000256" key="8">
    <source>
        <dbReference type="ARBA" id="ARBA00051875"/>
    </source>
</evidence>
<dbReference type="GO" id="GO:0046872">
    <property type="term" value="F:metal ion binding"/>
    <property type="evidence" value="ECO:0007669"/>
    <property type="project" value="UniProtKB-KW"/>
</dbReference>
<feature type="binding site" evidence="10">
    <location>
        <begin position="176"/>
        <end position="177"/>
    </location>
    <ligand>
        <name>substrate</name>
    </ligand>
</feature>
<reference evidence="12 13" key="1">
    <citation type="submission" date="2016-10" db="EMBL/GenBank/DDBJ databases">
        <authorList>
            <person name="de Groot N.N."/>
        </authorList>
    </citation>
    <scope>NUCLEOTIDE SEQUENCE [LARGE SCALE GENOMIC DNA]</scope>
    <source>
        <strain evidence="12 13">DSM 25947</strain>
    </source>
</reference>
<dbReference type="Gene3D" id="3.90.950.10">
    <property type="match status" value="1"/>
</dbReference>
<dbReference type="InterPro" id="IPR029001">
    <property type="entry name" value="ITPase-like_fam"/>
</dbReference>
<dbReference type="HAMAP" id="MF_01405">
    <property type="entry name" value="Non_canon_purine_NTPase"/>
    <property type="match status" value="1"/>
</dbReference>
<gene>
    <name evidence="12" type="ORF">SAMN05444285_102211</name>
</gene>
<comment type="similarity">
    <text evidence="1 10 11">Belongs to the HAM1 NTPase family.</text>
</comment>
<dbReference type="AlphaFoldDB" id="A0A1H9ZPA5"/>
<feature type="binding site" evidence="10">
    <location>
        <begin position="7"/>
        <end position="12"/>
    </location>
    <ligand>
        <name>substrate</name>
    </ligand>
</feature>
<dbReference type="PANTHER" id="PTHR11067:SF9">
    <property type="entry name" value="INOSINE TRIPHOSPHATE PYROPHOSPHATASE"/>
    <property type="match status" value="1"/>
</dbReference>
<comment type="function">
    <text evidence="10">Pyrophosphatase that catalyzes the hydrolysis of nucleoside triphosphates to their monophosphate derivatives, with a high preference for the non-canonical purine nucleotides XTP (xanthosine triphosphate), dITP (deoxyinosine triphosphate) and ITP. Seems to function as a house-cleaning enzyme that removes non-canonical purine nucleotides from the nucleotide pool, thus preventing their incorporation into DNA/RNA and avoiding chromosomal lesions.</text>
</comment>
<comment type="cofactor">
    <cofactor evidence="10">
        <name>Mg(2+)</name>
        <dbReference type="ChEBI" id="CHEBI:18420"/>
    </cofactor>
    <text evidence="10">Binds 1 Mg(2+) ion per subunit.</text>
</comment>
<evidence type="ECO:0000256" key="6">
    <source>
        <dbReference type="ARBA" id="ARBA00022842"/>
    </source>
</evidence>
<proteinExistence type="inferred from homology"/>